<dbReference type="AlphaFoldDB" id="A0A1G1VCB9"/>
<feature type="domain" description="AAA+ ATPase" evidence="1">
    <location>
        <begin position="34"/>
        <end position="344"/>
    </location>
</feature>
<dbReference type="InterPro" id="IPR003593">
    <property type="entry name" value="AAA+_ATPase"/>
</dbReference>
<dbReference type="PANTHER" id="PTHR43581:SF4">
    <property type="entry name" value="ATP_GTP PHOSPHATASE"/>
    <property type="match status" value="1"/>
</dbReference>
<dbReference type="InterPro" id="IPR027417">
    <property type="entry name" value="P-loop_NTPase"/>
</dbReference>
<evidence type="ECO:0000259" key="1">
    <source>
        <dbReference type="SMART" id="SM00382"/>
    </source>
</evidence>
<gene>
    <name evidence="2" type="ORF">A3A77_03290</name>
</gene>
<accession>A0A1G1VCB9</accession>
<dbReference type="SUPFAM" id="SSF52540">
    <property type="entry name" value="P-loop containing nucleoside triphosphate hydrolases"/>
    <property type="match status" value="1"/>
</dbReference>
<dbReference type="GO" id="GO:0016887">
    <property type="term" value="F:ATP hydrolysis activity"/>
    <property type="evidence" value="ECO:0007669"/>
    <property type="project" value="InterPro"/>
</dbReference>
<sequence>MFIKKVTVQNFRLFTASEQFVVDEVNVPDATKEGGGLTVFVGENGCGKTALLDAIALPLLEYKADKFCLQDFEDPRQKVSVEILANNNFQVSGTMPKGSFQSKGFCFKAGVRSLDNRAYLSSVVVSDQKFIRADGSDKPADSSPDLRVNVNNPFKGQRFNENDFLFLDKNRTFQTRSGTYNPTRFDRLMEDFSYQYIKGKEGIEDLSGRLDDIKVGIDNQFLKNAIDKFEEVSGSTIKLNFVDNWLPFGKCFFAESKDNQQQIPLDMMGSGYEMIFSLLYSFYLSQQSGKQLIILIDEPELHLHPSLQDKFVKLLLEFSKSAQIILTTHSPLLVKQLLFNANVSVKVLSKDNSVVKVTPVDERVLPFMSANEINFLAFGLATEEYHNDLYEELKYQKGASKDLKPFDVDYFQGEKGEVADSPYKGTANQVSIHTFLRNQIHHSKDNGKPEPTKLAGSIKTMRGYLKEINTTNTI</sequence>
<evidence type="ECO:0000313" key="2">
    <source>
        <dbReference type="EMBL" id="OGY13064.1"/>
    </source>
</evidence>
<dbReference type="InterPro" id="IPR041685">
    <property type="entry name" value="AAA_GajA/Old/RecF-like"/>
</dbReference>
<dbReference type="InterPro" id="IPR051396">
    <property type="entry name" value="Bact_Antivir_Def_Nuclease"/>
</dbReference>
<evidence type="ECO:0000313" key="3">
    <source>
        <dbReference type="Proteomes" id="UP000178659"/>
    </source>
</evidence>
<dbReference type="Proteomes" id="UP000178659">
    <property type="component" value="Unassembled WGS sequence"/>
</dbReference>
<dbReference type="EMBL" id="MHCC01000021">
    <property type="protein sequence ID" value="OGY13064.1"/>
    <property type="molecule type" value="Genomic_DNA"/>
</dbReference>
<organism evidence="2 3">
    <name type="scientific">Candidatus Blackburnbacteria bacterium RIFCSPLOWO2_01_FULL_40_20</name>
    <dbReference type="NCBI Taxonomy" id="1797519"/>
    <lineage>
        <taxon>Bacteria</taxon>
        <taxon>Candidatus Blackburniibacteriota</taxon>
    </lineage>
</organism>
<comment type="caution">
    <text evidence="2">The sequence shown here is derived from an EMBL/GenBank/DDBJ whole genome shotgun (WGS) entry which is preliminary data.</text>
</comment>
<reference evidence="2 3" key="1">
    <citation type="journal article" date="2016" name="Nat. Commun.">
        <title>Thousands of microbial genomes shed light on interconnected biogeochemical processes in an aquifer system.</title>
        <authorList>
            <person name="Anantharaman K."/>
            <person name="Brown C.T."/>
            <person name="Hug L.A."/>
            <person name="Sharon I."/>
            <person name="Castelle C.J."/>
            <person name="Probst A.J."/>
            <person name="Thomas B.C."/>
            <person name="Singh A."/>
            <person name="Wilkins M.J."/>
            <person name="Karaoz U."/>
            <person name="Brodie E.L."/>
            <person name="Williams K.H."/>
            <person name="Hubbard S.S."/>
            <person name="Banfield J.F."/>
        </authorList>
    </citation>
    <scope>NUCLEOTIDE SEQUENCE [LARGE SCALE GENOMIC DNA]</scope>
</reference>
<dbReference type="SMART" id="SM00382">
    <property type="entry name" value="AAA"/>
    <property type="match status" value="1"/>
</dbReference>
<dbReference type="GO" id="GO:0005524">
    <property type="term" value="F:ATP binding"/>
    <property type="evidence" value="ECO:0007669"/>
    <property type="project" value="InterPro"/>
</dbReference>
<proteinExistence type="predicted"/>
<dbReference type="Pfam" id="PF13175">
    <property type="entry name" value="AAA_15"/>
    <property type="match status" value="2"/>
</dbReference>
<name>A0A1G1VCB9_9BACT</name>
<dbReference type="CDD" id="cd00267">
    <property type="entry name" value="ABC_ATPase"/>
    <property type="match status" value="1"/>
</dbReference>
<dbReference type="PANTHER" id="PTHR43581">
    <property type="entry name" value="ATP/GTP PHOSPHATASE"/>
    <property type="match status" value="1"/>
</dbReference>
<protein>
    <recommendedName>
        <fullName evidence="1">AAA+ ATPase domain-containing protein</fullName>
    </recommendedName>
</protein>
<dbReference type="Gene3D" id="3.40.50.300">
    <property type="entry name" value="P-loop containing nucleotide triphosphate hydrolases"/>
    <property type="match status" value="1"/>
</dbReference>